<gene>
    <name evidence="8" type="ORF">E3O49_14510</name>
</gene>
<reference evidence="8 9" key="1">
    <citation type="submission" date="2019-03" db="EMBL/GenBank/DDBJ databases">
        <title>Genomics of glacier-inhabiting Cryobacterium strains.</title>
        <authorList>
            <person name="Liu Q."/>
            <person name="Xin Y.-H."/>
        </authorList>
    </citation>
    <scope>NUCLEOTIDE SEQUENCE [LARGE SCALE GENOMIC DNA]</scope>
    <source>
        <strain evidence="9">TMT1-22</strain>
    </source>
</reference>
<feature type="region of interest" description="Disordered" evidence="6">
    <location>
        <begin position="205"/>
        <end position="232"/>
    </location>
</feature>
<dbReference type="PANTHER" id="PTHR21716:SF64">
    <property type="entry name" value="AI-2 TRANSPORT PROTEIN TQSA"/>
    <property type="match status" value="1"/>
</dbReference>
<dbReference type="Proteomes" id="UP000297403">
    <property type="component" value="Unassembled WGS sequence"/>
</dbReference>
<keyword evidence="4 7" id="KW-1133">Transmembrane helix</keyword>
<dbReference type="RefSeq" id="WP_134367708.1">
    <property type="nucleotide sequence ID" value="NZ_SOFY01000077.1"/>
</dbReference>
<dbReference type="PANTHER" id="PTHR21716">
    <property type="entry name" value="TRANSMEMBRANE PROTEIN"/>
    <property type="match status" value="1"/>
</dbReference>
<dbReference type="GO" id="GO:0055085">
    <property type="term" value="P:transmembrane transport"/>
    <property type="evidence" value="ECO:0007669"/>
    <property type="project" value="TreeGrafter"/>
</dbReference>
<feature type="region of interest" description="Disordered" evidence="6">
    <location>
        <begin position="1"/>
        <end position="26"/>
    </location>
</feature>
<keyword evidence="3 7" id="KW-0812">Transmembrane</keyword>
<feature type="transmembrane region" description="Helical" evidence="7">
    <location>
        <begin position="86"/>
        <end position="105"/>
    </location>
</feature>
<protein>
    <submittedName>
        <fullName evidence="8">AI-2E family transporter</fullName>
    </submittedName>
</protein>
<dbReference type="EMBL" id="SOFY01000077">
    <property type="protein sequence ID" value="TFC42552.1"/>
    <property type="molecule type" value="Genomic_DNA"/>
</dbReference>
<dbReference type="GO" id="GO:0016020">
    <property type="term" value="C:membrane"/>
    <property type="evidence" value="ECO:0007669"/>
    <property type="project" value="UniProtKB-SubCell"/>
</dbReference>
<proteinExistence type="inferred from homology"/>
<dbReference type="InterPro" id="IPR002549">
    <property type="entry name" value="AI-2E-like"/>
</dbReference>
<comment type="similarity">
    <text evidence="2">Belongs to the autoinducer-2 exporter (AI-2E) (TC 2.A.86) family.</text>
</comment>
<name>A0AAQ2HED4_9MICO</name>
<dbReference type="AlphaFoldDB" id="A0AAQ2HED4"/>
<organism evidence="8 9">
    <name type="scientific">Cryobacterium shii</name>
    <dbReference type="NCBI Taxonomy" id="1259235"/>
    <lineage>
        <taxon>Bacteria</taxon>
        <taxon>Bacillati</taxon>
        <taxon>Actinomycetota</taxon>
        <taxon>Actinomycetes</taxon>
        <taxon>Micrococcales</taxon>
        <taxon>Microbacteriaceae</taxon>
        <taxon>Cryobacterium</taxon>
    </lineage>
</organism>
<evidence type="ECO:0000313" key="9">
    <source>
        <dbReference type="Proteomes" id="UP000297403"/>
    </source>
</evidence>
<evidence type="ECO:0000256" key="5">
    <source>
        <dbReference type="ARBA" id="ARBA00023136"/>
    </source>
</evidence>
<dbReference type="Pfam" id="PF01594">
    <property type="entry name" value="AI-2E_transport"/>
    <property type="match status" value="1"/>
</dbReference>
<evidence type="ECO:0000256" key="7">
    <source>
        <dbReference type="SAM" id="Phobius"/>
    </source>
</evidence>
<comment type="caution">
    <text evidence="8">The sequence shown here is derived from an EMBL/GenBank/DDBJ whole genome shotgun (WGS) entry which is preliminary data.</text>
</comment>
<keyword evidence="9" id="KW-1185">Reference proteome</keyword>
<evidence type="ECO:0000256" key="1">
    <source>
        <dbReference type="ARBA" id="ARBA00004141"/>
    </source>
</evidence>
<evidence type="ECO:0000256" key="6">
    <source>
        <dbReference type="SAM" id="MobiDB-lite"/>
    </source>
</evidence>
<evidence type="ECO:0000256" key="3">
    <source>
        <dbReference type="ARBA" id="ARBA00022692"/>
    </source>
</evidence>
<evidence type="ECO:0000256" key="2">
    <source>
        <dbReference type="ARBA" id="ARBA00009773"/>
    </source>
</evidence>
<keyword evidence="5 7" id="KW-0472">Membrane</keyword>
<evidence type="ECO:0000313" key="8">
    <source>
        <dbReference type="EMBL" id="TFC42552.1"/>
    </source>
</evidence>
<comment type="subcellular location">
    <subcellularLocation>
        <location evidence="1">Membrane</location>
        <topology evidence="1">Multi-pass membrane protein</topology>
    </subcellularLocation>
</comment>
<evidence type="ECO:0000256" key="4">
    <source>
        <dbReference type="ARBA" id="ARBA00022989"/>
    </source>
</evidence>
<sequence>MRGKHRPVGGDSYALAPKENSRTGRLEPTRSSLVDALRAYASNVRRYMVTTTALGLVQGTLNALALVVLAVPGAFLWGLLSFVCSYIPNVGYLIAIVPPVVFGFLEGGWSTAISVIVVYTLVNAVVQGAIQTRLVSNAVALSQTITFVSVMFWSVIMGPIGALLAIPLTFLVRTILVDSDPRSRWWRPLLGDLAATRALMTREAAERKAGRRARKRPPIPVPPTAPPTIQTG</sequence>
<feature type="transmembrane region" description="Helical" evidence="7">
    <location>
        <begin position="112"/>
        <end position="130"/>
    </location>
</feature>
<feature type="transmembrane region" description="Helical" evidence="7">
    <location>
        <begin position="150"/>
        <end position="176"/>
    </location>
</feature>
<accession>A0AAQ2HED4</accession>
<feature type="transmembrane region" description="Helical" evidence="7">
    <location>
        <begin position="53"/>
        <end position="80"/>
    </location>
</feature>